<feature type="region of interest" description="Disordered" evidence="8">
    <location>
        <begin position="402"/>
        <end position="456"/>
    </location>
</feature>
<feature type="compositionally biased region" description="Polar residues" evidence="8">
    <location>
        <begin position="901"/>
        <end position="931"/>
    </location>
</feature>
<evidence type="ECO:0000256" key="8">
    <source>
        <dbReference type="SAM" id="MobiDB-lite"/>
    </source>
</evidence>
<gene>
    <name evidence="9" type="primary">NST1</name>
    <name evidence="9" type="ORF">FIM1_4993</name>
</gene>
<protein>
    <recommendedName>
        <fullName evidence="3 7">Stress response protein NST1</fullName>
    </recommendedName>
</protein>
<feature type="compositionally biased region" description="Acidic residues" evidence="8">
    <location>
        <begin position="565"/>
        <end position="577"/>
    </location>
</feature>
<evidence type="ECO:0000313" key="10">
    <source>
        <dbReference type="Proteomes" id="UP000422736"/>
    </source>
</evidence>
<feature type="compositionally biased region" description="Acidic residues" evidence="8">
    <location>
        <begin position="534"/>
        <end position="557"/>
    </location>
</feature>
<dbReference type="InterPro" id="IPR025279">
    <property type="entry name" value="NST1"/>
</dbReference>
<feature type="region of interest" description="Disordered" evidence="8">
    <location>
        <begin position="1"/>
        <end position="86"/>
    </location>
</feature>
<evidence type="ECO:0000256" key="7">
    <source>
        <dbReference type="RuleBase" id="RU049441"/>
    </source>
</evidence>
<organism evidence="9 10">
    <name type="scientific">Kluyveromyces marxianus</name>
    <name type="common">Yeast</name>
    <name type="synonym">Candida kefyr</name>
    <dbReference type="NCBI Taxonomy" id="4911"/>
    <lineage>
        <taxon>Eukaryota</taxon>
        <taxon>Fungi</taxon>
        <taxon>Dikarya</taxon>
        <taxon>Ascomycota</taxon>
        <taxon>Saccharomycotina</taxon>
        <taxon>Saccharomycetes</taxon>
        <taxon>Saccharomycetales</taxon>
        <taxon>Saccharomycetaceae</taxon>
        <taxon>Kluyveromyces</taxon>
    </lineage>
</organism>
<evidence type="ECO:0000313" key="9">
    <source>
        <dbReference type="EMBL" id="QGN17784.1"/>
    </source>
</evidence>
<keyword evidence="10" id="KW-1185">Reference proteome</keyword>
<sequence>MVAHKKGKKKSKKQHGSGSEKEVKDSKIHAEIIDEESEYPTSRVIKRAPNGDVIVESLPEQDSGDGSDSHNDRTGPGGALGDTVEDVEDTKWPIKLDTHWESLSLEERRNILRISKDELFEMIKSYKNVHSCDCSMCGRNNNMNIEQEIEQIYAELYESAKYEDAETDFIQFHLKLIKEYQSKGNDSSYFHSHHRKHSNHKEGDSVDTANSGDHIDNSSNNEEQSTVKLPKNSNTDSAQDDSNDPFLKSLHADYPIKYYLPEEVLAAEEADELKYMDKADANTNSHPTFSPPSKHSPASLDWKQEIKQFKSSKQKQLTETDIQPSGDLQRLQEVEQISASPSYGEVDSKLLSFAKTLVSSHPHIAEEFINRAIMYPHIKAITEDMMNNEGEGLKNAMESLVLQQQQHQQENEDALSQYEATSSDGGDLENSSQDNNNSDENEDDDSKQKNDGKTIDTVSATGSTEIEALINNVNFDFVKDPTSVSSLIGACYDVINNKDKRLEIDKDNREHKEELERLRHEISAAESHESYDWSNDEYEEGSERNEPDEDYIDDEDIDDHHLDSDYDDDDVIYDDIDENVKSNKESYSTDHGHGSLVDRHHKSSMPNDSEECIDDDYDSEIDHAERLEEGRRLIQIAITKLLQKKLIASYQEKEAEKNRERLLMELEAEENQKKEREKRKQKKKEKEKEKKRLQQLAKEEEKRRQEEEELRLKKEAEEKELARREAQRKKVEEAKRKSDEKRKKKLAEQRRREEEQERIRKEKEELKRQREEEQKQKKLEKEKKQRELEEQRQQKKRLEEIEKQKQQQQQQQQQTEATIKSQEHASMDISRAEATPYNLITNDVFHSNTTLNDDIFNMINQASKSMSSSPSRTQDSALDASMLASRGIHNPMSTEDVLLPPSSTYSLPNTSPHTQTAFSQQGSSLPLNSLGSWEQSQSSQAYYNAQNPSVEVPNTLPSYADGNVNVSNEVNSITNFLKDTTINDIPISSKNSLPSQSLEPLSISPRPQSVVYNRPALWSNDTTQRINRFNHQQAQPNQLSSSQQRRSIWDSSSDSAFAVNSTNGFGSSIWGSATPIQAPATTILPSPQATEPSNESYMDILTNCYKLLSPDNSFVPLDKLYQASLTQINAKSVLSYSQFVSTLMSMKKLNKCELLNDNTGMLAYCRMGGPMSAGLSAYSQGSYSGAPSHATADTQSLGAIPTTAAPTNPLAQSLNSIFGDVSFSQAIPAVPAPVSQIDGMSNTNPDPANYLNYDQSFPVSYQGSNIWS</sequence>
<feature type="compositionally biased region" description="Basic residues" evidence="8">
    <location>
        <begin position="1"/>
        <end position="15"/>
    </location>
</feature>
<feature type="compositionally biased region" description="Basic and acidic residues" evidence="8">
    <location>
        <begin position="18"/>
        <end position="32"/>
    </location>
</feature>
<feature type="compositionally biased region" description="Basic and acidic residues" evidence="8">
    <location>
        <begin position="578"/>
        <end position="598"/>
    </location>
</feature>
<evidence type="ECO:0000256" key="2">
    <source>
        <dbReference type="ARBA" id="ARBA00007112"/>
    </source>
</evidence>
<evidence type="ECO:0000256" key="5">
    <source>
        <dbReference type="ARBA" id="ARBA00023016"/>
    </source>
</evidence>
<keyword evidence="6 7" id="KW-0175">Coiled coil</keyword>
<feature type="region of interest" description="Disordered" evidence="8">
    <location>
        <begin position="187"/>
        <end position="246"/>
    </location>
</feature>
<dbReference type="PANTHER" id="PTHR21937:SF6">
    <property type="entry name" value="CCDC66 DOMAIN-CONTAINING PROTEIN"/>
    <property type="match status" value="1"/>
</dbReference>
<feature type="compositionally biased region" description="Polar residues" evidence="8">
    <location>
        <begin position="207"/>
        <end position="237"/>
    </location>
</feature>
<dbReference type="Proteomes" id="UP000422736">
    <property type="component" value="Chromosome 8"/>
</dbReference>
<feature type="compositionally biased region" description="Basic and acidic residues" evidence="8">
    <location>
        <begin position="666"/>
        <end position="675"/>
    </location>
</feature>
<reference evidence="9 10" key="1">
    <citation type="submission" date="2016-03" db="EMBL/GenBank/DDBJ databases">
        <title>How can Kluyveromyces marxianus grow so fast - potential evolutionary course in Saccharomyces Complex revealed by comparative genomics.</title>
        <authorList>
            <person name="Mo W."/>
            <person name="Lu W."/>
            <person name="Yang X."/>
            <person name="Qi J."/>
            <person name="Lv H."/>
        </authorList>
    </citation>
    <scope>NUCLEOTIDE SEQUENCE [LARGE SCALE GENOMIC DNA]</scope>
    <source>
        <strain evidence="9 10">FIM1</strain>
    </source>
</reference>
<proteinExistence type="inferred from homology"/>
<evidence type="ECO:0000256" key="6">
    <source>
        <dbReference type="ARBA" id="ARBA00023054"/>
    </source>
</evidence>
<evidence type="ECO:0000256" key="3">
    <source>
        <dbReference type="ARBA" id="ARBA00020733"/>
    </source>
</evidence>
<accession>A0ABX6F198</accession>
<dbReference type="PANTHER" id="PTHR21937">
    <property type="entry name" value="CCDC66 DOMAIN-CONTAINING PROTEIN"/>
    <property type="match status" value="1"/>
</dbReference>
<keyword evidence="4 7" id="KW-0963">Cytoplasm</keyword>
<name>A0ABX6F198_KLUMA</name>
<dbReference type="InterPro" id="IPR031440">
    <property type="entry name" value="DUF4670"/>
</dbReference>
<evidence type="ECO:0000256" key="4">
    <source>
        <dbReference type="ARBA" id="ARBA00022490"/>
    </source>
</evidence>
<comment type="similarity">
    <text evidence="2 7">Belongs to the NST1 family.</text>
</comment>
<keyword evidence="5 7" id="KW-0346">Stress response</keyword>
<feature type="region of interest" description="Disordered" evidence="8">
    <location>
        <begin position="520"/>
        <end position="615"/>
    </location>
</feature>
<comment type="subcellular location">
    <subcellularLocation>
        <location evidence="1 7">Cytoplasm</location>
    </subcellularLocation>
</comment>
<feature type="compositionally biased region" description="Basic and acidic residues" evidence="8">
    <location>
        <begin position="520"/>
        <end position="531"/>
    </location>
</feature>
<dbReference type="Pfam" id="PF13945">
    <property type="entry name" value="NST1"/>
    <property type="match status" value="1"/>
</dbReference>
<dbReference type="EMBL" id="CP015060">
    <property type="protein sequence ID" value="QGN17784.1"/>
    <property type="molecule type" value="Genomic_DNA"/>
</dbReference>
<evidence type="ECO:0000256" key="1">
    <source>
        <dbReference type="ARBA" id="ARBA00004496"/>
    </source>
</evidence>
<feature type="compositionally biased region" description="Basic and acidic residues" evidence="8">
    <location>
        <begin position="684"/>
        <end position="805"/>
    </location>
</feature>
<feature type="region of interest" description="Disordered" evidence="8">
    <location>
        <begin position="899"/>
        <end position="931"/>
    </location>
</feature>
<comment type="function">
    <text evidence="7">May act as a negative regulator of salt tolerance.</text>
</comment>
<feature type="region of interest" description="Disordered" evidence="8">
    <location>
        <begin position="666"/>
        <end position="825"/>
    </location>
</feature>